<feature type="transmembrane region" description="Helical" evidence="9">
    <location>
        <begin position="179"/>
        <end position="197"/>
    </location>
</feature>
<feature type="transmembrane region" description="Helical" evidence="9">
    <location>
        <begin position="217"/>
        <end position="237"/>
    </location>
</feature>
<proteinExistence type="inferred from homology"/>
<keyword evidence="4 9" id="KW-1133">Transmembrane helix</keyword>
<dbReference type="FunFam" id="1.10.1450.10:FF:000006">
    <property type="entry name" value="Tetraspanin"/>
    <property type="match status" value="1"/>
</dbReference>
<dbReference type="AlphaFoldDB" id="A0A553R2E8"/>
<dbReference type="PANTHER" id="PTHR19282">
    <property type="entry name" value="TETRASPANIN"/>
    <property type="match status" value="1"/>
</dbReference>
<evidence type="ECO:0000256" key="8">
    <source>
        <dbReference type="SAM" id="MobiDB-lite"/>
    </source>
</evidence>
<name>A0A553R2E8_9TELE</name>
<sequence>MGIIWPLGLRPPASNQRMRRSSTDESPYRRRPSLEEPPYNRGPSLDSRGTPLSYSREPEHQRSPFSFGFRLASAPEKEPPGSEKDPPRPQSPQPGPEKDAASVPGTEKAPDSNQTDSGSAPKPEKAPLGPQKAPEAPAGRKYVVFYLDLSFLFLIELRRCRMAEGYMRALRCGMATFNLLFWLAGCGIMGVGVWLSITQGSFATLSSSMPSLSAANLLIGCGFIAMVIGCLGCIGAVRENRILLMSFFVLLLLIFLLEMIFIILFFAYQDQIDELAQADLKEGLHLFGSEGNIGLTNAWSIVQTDFRCCGVNNQTDWFIVFNSSRVPDSCCLEYTLDCGMNDPGTWWSAPCYERVKAWLQENLPAIWIFALCTALTQILGLVFSMTIFCNTVKVDTFFA</sequence>
<evidence type="ECO:0000256" key="6">
    <source>
        <dbReference type="ARBA" id="ARBA00023180"/>
    </source>
</evidence>
<evidence type="ECO:0000313" key="10">
    <source>
        <dbReference type="EMBL" id="TRY96333.1"/>
    </source>
</evidence>
<keyword evidence="3 9" id="KW-0812">Transmembrane</keyword>
<evidence type="ECO:0000256" key="7">
    <source>
        <dbReference type="ARBA" id="ARBA00072058"/>
    </source>
</evidence>
<feature type="region of interest" description="Disordered" evidence="8">
    <location>
        <begin position="1"/>
        <end position="135"/>
    </location>
</feature>
<comment type="subcellular location">
    <subcellularLocation>
        <location evidence="1">Membrane</location>
        <topology evidence="1">Multi-pass membrane protein</topology>
    </subcellularLocation>
</comment>
<dbReference type="InterPro" id="IPR008952">
    <property type="entry name" value="Tetraspanin_EC2_sf"/>
</dbReference>
<comment type="similarity">
    <text evidence="2">Belongs to the tetraspanin (TM4SF) family.</text>
</comment>
<evidence type="ECO:0000256" key="5">
    <source>
        <dbReference type="ARBA" id="ARBA00023136"/>
    </source>
</evidence>
<evidence type="ECO:0000256" key="2">
    <source>
        <dbReference type="ARBA" id="ARBA00006840"/>
    </source>
</evidence>
<dbReference type="InterPro" id="IPR018499">
    <property type="entry name" value="Tetraspanin/Peripherin"/>
</dbReference>
<dbReference type="EMBL" id="SRMA01025305">
    <property type="protein sequence ID" value="TRY96333.1"/>
    <property type="molecule type" value="Genomic_DNA"/>
</dbReference>
<dbReference type="STRING" id="623744.A0A553R2E8"/>
<accession>A0A553R2E8</accession>
<dbReference type="PRINTS" id="PR00259">
    <property type="entry name" value="TMFOUR"/>
</dbReference>
<reference evidence="10 11" key="1">
    <citation type="journal article" date="2019" name="Sci. Data">
        <title>Hybrid genome assembly and annotation of Danionella translucida.</title>
        <authorList>
            <person name="Kadobianskyi M."/>
            <person name="Schulze L."/>
            <person name="Schuelke M."/>
            <person name="Judkewitz B."/>
        </authorList>
    </citation>
    <scope>NUCLEOTIDE SEQUENCE [LARGE SCALE GENOMIC DNA]</scope>
    <source>
        <strain evidence="10 11">Bolton</strain>
    </source>
</reference>
<dbReference type="GO" id="GO:0005886">
    <property type="term" value="C:plasma membrane"/>
    <property type="evidence" value="ECO:0007669"/>
    <property type="project" value="TreeGrafter"/>
</dbReference>
<evidence type="ECO:0000256" key="9">
    <source>
        <dbReference type="SAM" id="Phobius"/>
    </source>
</evidence>
<evidence type="ECO:0000256" key="3">
    <source>
        <dbReference type="ARBA" id="ARBA00022692"/>
    </source>
</evidence>
<keyword evidence="11" id="KW-1185">Reference proteome</keyword>
<protein>
    <recommendedName>
        <fullName evidence="7">Tetraspanin-4</fullName>
    </recommendedName>
</protein>
<feature type="compositionally biased region" description="Basic and acidic residues" evidence="8">
    <location>
        <begin position="75"/>
        <end position="87"/>
    </location>
</feature>
<organism evidence="10 11">
    <name type="scientific">Danionella cerebrum</name>
    <dbReference type="NCBI Taxonomy" id="2873325"/>
    <lineage>
        <taxon>Eukaryota</taxon>
        <taxon>Metazoa</taxon>
        <taxon>Chordata</taxon>
        <taxon>Craniata</taxon>
        <taxon>Vertebrata</taxon>
        <taxon>Euteleostomi</taxon>
        <taxon>Actinopterygii</taxon>
        <taxon>Neopterygii</taxon>
        <taxon>Teleostei</taxon>
        <taxon>Ostariophysi</taxon>
        <taxon>Cypriniformes</taxon>
        <taxon>Danionidae</taxon>
        <taxon>Danioninae</taxon>
        <taxon>Danionella</taxon>
    </lineage>
</organism>
<feature type="transmembrane region" description="Helical" evidence="9">
    <location>
        <begin position="244"/>
        <end position="268"/>
    </location>
</feature>
<dbReference type="PANTHER" id="PTHR19282:SF40">
    <property type="entry name" value="TETRASPANIN-4"/>
    <property type="match status" value="1"/>
</dbReference>
<dbReference type="OrthoDB" id="432835at2759"/>
<comment type="caution">
    <text evidence="10">The sequence shown here is derived from an EMBL/GenBank/DDBJ whole genome shotgun (WGS) entry which is preliminary data.</text>
</comment>
<evidence type="ECO:0000313" key="11">
    <source>
        <dbReference type="Proteomes" id="UP000316079"/>
    </source>
</evidence>
<dbReference type="Gene3D" id="1.10.1450.10">
    <property type="entry name" value="Tetraspanin"/>
    <property type="match status" value="1"/>
</dbReference>
<feature type="transmembrane region" description="Helical" evidence="9">
    <location>
        <begin position="365"/>
        <end position="389"/>
    </location>
</feature>
<dbReference type="Pfam" id="PF00335">
    <property type="entry name" value="Tetraspanin"/>
    <property type="match status" value="1"/>
</dbReference>
<evidence type="ECO:0000256" key="1">
    <source>
        <dbReference type="ARBA" id="ARBA00004141"/>
    </source>
</evidence>
<dbReference type="CDD" id="cd03165">
    <property type="entry name" value="NET-5_like_LEL"/>
    <property type="match status" value="1"/>
</dbReference>
<keyword evidence="5 9" id="KW-0472">Membrane</keyword>
<keyword evidence="6" id="KW-0325">Glycoprotein</keyword>
<gene>
    <name evidence="10" type="ORF">DNTS_021831</name>
</gene>
<feature type="compositionally biased region" description="Basic and acidic residues" evidence="8">
    <location>
        <begin position="21"/>
        <end position="34"/>
    </location>
</feature>
<evidence type="ECO:0000256" key="4">
    <source>
        <dbReference type="ARBA" id="ARBA00022989"/>
    </source>
</evidence>
<dbReference type="SUPFAM" id="SSF48652">
    <property type="entry name" value="Tetraspanin"/>
    <property type="match status" value="1"/>
</dbReference>
<dbReference type="Proteomes" id="UP000316079">
    <property type="component" value="Unassembled WGS sequence"/>
</dbReference>